<organism evidence="3 4">
    <name type="scientific">Theileria annulata</name>
    <dbReference type="NCBI Taxonomy" id="5874"/>
    <lineage>
        <taxon>Eukaryota</taxon>
        <taxon>Sar</taxon>
        <taxon>Alveolata</taxon>
        <taxon>Apicomplexa</taxon>
        <taxon>Aconoidasida</taxon>
        <taxon>Piroplasmida</taxon>
        <taxon>Theileriidae</taxon>
        <taxon>Theileria</taxon>
    </lineage>
</organism>
<dbReference type="STRING" id="5874.Q4UIX9"/>
<dbReference type="PANTHER" id="PTHR12555:SF13">
    <property type="entry name" value="UBIQUITIN RECOGNITION FACTOR IN ER-ASSOCIATED DEGRADATION PROTEIN 1"/>
    <property type="match status" value="1"/>
</dbReference>
<feature type="signal peptide" evidence="1">
    <location>
        <begin position="1"/>
        <end position="29"/>
    </location>
</feature>
<sequence>MYHNLVLCKKFLNTLSLCILLFSFNRLESIKTNNGRLNYSISIKSPSELLGKLVNKLVNVSTESYNRAKKELYVEDVNGTIGKPVKLFLVLEQSDLFKRCNNTNYSEDGSEISFSDHDKVLLPPSFFECLKDGDYNVPFQLLVHKIHNPQEVIDPKRSNNLANKGPKKDFIKLTDKEEINECTIQSNNEDYISQNKISEECISCSAIEFRTDENYIYLPKWIINNLKLKPYDIVLVEPVKLSDCTNVELKCLEKGFYDLKNVKKILEDRLKYYSTLTINSVIPITVDKKTYNFQVVKLDTAEYQNVNHVSIQDVDINLKLL</sequence>
<feature type="domain" description="Ubiquitin fusion degradation protein UFD1 N-terminal subdomain 2" evidence="2">
    <location>
        <begin position="244"/>
        <end position="318"/>
    </location>
</feature>
<dbReference type="GeneID" id="3864254"/>
<dbReference type="GO" id="GO:0034098">
    <property type="term" value="C:VCP-NPL4-UFD1 AAA ATPase complex"/>
    <property type="evidence" value="ECO:0007669"/>
    <property type="project" value="TreeGrafter"/>
</dbReference>
<dbReference type="RefSeq" id="XP_953638.1">
    <property type="nucleotide sequence ID" value="XM_948545.1"/>
</dbReference>
<dbReference type="InParanoid" id="Q4UIX9"/>
<dbReference type="Pfam" id="PF24842">
    <property type="entry name" value="UFD1_N2"/>
    <property type="match status" value="1"/>
</dbReference>
<dbReference type="GO" id="GO:0031593">
    <property type="term" value="F:polyubiquitin modification-dependent protein binding"/>
    <property type="evidence" value="ECO:0007669"/>
    <property type="project" value="TreeGrafter"/>
</dbReference>
<dbReference type="Gene3D" id="3.10.330.10">
    <property type="match status" value="1"/>
</dbReference>
<dbReference type="OrthoDB" id="422728at2759"/>
<keyword evidence="4" id="KW-1185">Reference proteome</keyword>
<dbReference type="Gene3D" id="2.40.40.50">
    <property type="entry name" value="Ubiquitin fusion degradation protein UFD1, N-terminal domain"/>
    <property type="match status" value="1"/>
</dbReference>
<dbReference type="Proteomes" id="UP000001950">
    <property type="component" value="Chromosome 1"/>
</dbReference>
<feature type="chain" id="PRO_5004245082" evidence="1">
    <location>
        <begin position="30"/>
        <end position="321"/>
    </location>
</feature>
<dbReference type="GO" id="GO:0036503">
    <property type="term" value="P:ERAD pathway"/>
    <property type="evidence" value="ECO:0007669"/>
    <property type="project" value="TreeGrafter"/>
</dbReference>
<dbReference type="OMA" id="SDKFNPF"/>
<dbReference type="FunCoup" id="Q4UIX9">
    <property type="interactions" value="34"/>
</dbReference>
<dbReference type="VEuPathDB" id="PiroplasmaDB:TA16520"/>
<name>Q4UIX9_THEAN</name>
<evidence type="ECO:0000259" key="2">
    <source>
        <dbReference type="Pfam" id="PF24842"/>
    </source>
</evidence>
<reference evidence="3 4" key="1">
    <citation type="journal article" date="2005" name="Science">
        <title>Genome of the host-cell transforming parasite Theileria annulata compared with T. parva.</title>
        <authorList>
            <person name="Pain A."/>
            <person name="Renauld H."/>
            <person name="Berriman M."/>
            <person name="Murphy L."/>
            <person name="Yeats C.A."/>
            <person name="Weir W."/>
            <person name="Kerhornou A."/>
            <person name="Aslett M."/>
            <person name="Bishop R."/>
            <person name="Bouchier C."/>
            <person name="Cochet M."/>
            <person name="Coulson R.M.R."/>
            <person name="Cronin A."/>
            <person name="de Villiers E.P."/>
            <person name="Fraser A."/>
            <person name="Fosker N."/>
            <person name="Gardner M."/>
            <person name="Goble A."/>
            <person name="Griffiths-Jones S."/>
            <person name="Harris D.E."/>
            <person name="Katzer F."/>
            <person name="Larke N."/>
            <person name="Lord A."/>
            <person name="Maser P."/>
            <person name="McKellar S."/>
            <person name="Mooney P."/>
            <person name="Morton F."/>
            <person name="Nene V."/>
            <person name="O'Neil S."/>
            <person name="Price C."/>
            <person name="Quail M.A."/>
            <person name="Rabbinowitsch E."/>
            <person name="Rawlings N.D."/>
            <person name="Rutter S."/>
            <person name="Saunders D."/>
            <person name="Seeger K."/>
            <person name="Shah T."/>
            <person name="Squares R."/>
            <person name="Squares S."/>
            <person name="Tivey A."/>
            <person name="Walker A.R."/>
            <person name="Woodward J."/>
            <person name="Dobbelaere D.A.E."/>
            <person name="Langsley G."/>
            <person name="Rajandream M.A."/>
            <person name="McKeever D."/>
            <person name="Shiels B."/>
            <person name="Tait A."/>
            <person name="Barrell B.G."/>
            <person name="Hall N."/>
        </authorList>
    </citation>
    <scope>NUCLEOTIDE SEQUENCE [LARGE SCALE GENOMIC DNA]</scope>
    <source>
        <strain evidence="4">Ankara</strain>
    </source>
</reference>
<keyword evidence="1" id="KW-0732">Signal</keyword>
<evidence type="ECO:0000313" key="3">
    <source>
        <dbReference type="EMBL" id="CAI72960.1"/>
    </source>
</evidence>
<dbReference type="EMBL" id="CR940347">
    <property type="protein sequence ID" value="CAI72960.1"/>
    <property type="molecule type" value="Genomic_DNA"/>
</dbReference>
<dbReference type="eggNOG" id="KOG1816">
    <property type="taxonomic scope" value="Eukaryota"/>
</dbReference>
<dbReference type="KEGG" id="tan:TA16520"/>
<gene>
    <name evidence="3" type="ORF">TA16520</name>
</gene>
<dbReference type="InterPro" id="IPR055418">
    <property type="entry name" value="UFD1_N2"/>
</dbReference>
<dbReference type="PANTHER" id="PTHR12555">
    <property type="entry name" value="UBIQUITIN FUSION DEGRADATON PROTEIN 1"/>
    <property type="match status" value="1"/>
</dbReference>
<evidence type="ECO:0000313" key="4">
    <source>
        <dbReference type="Proteomes" id="UP000001950"/>
    </source>
</evidence>
<dbReference type="InterPro" id="IPR004854">
    <property type="entry name" value="Ufd1-like"/>
</dbReference>
<proteinExistence type="predicted"/>
<dbReference type="AlphaFoldDB" id="Q4UIX9"/>
<dbReference type="InterPro" id="IPR042299">
    <property type="entry name" value="Ufd1-like_Nn"/>
</dbReference>
<evidence type="ECO:0000256" key="1">
    <source>
        <dbReference type="SAM" id="SignalP"/>
    </source>
</evidence>
<dbReference type="GO" id="GO:0006511">
    <property type="term" value="P:ubiquitin-dependent protein catabolic process"/>
    <property type="evidence" value="ECO:0007669"/>
    <property type="project" value="InterPro"/>
</dbReference>
<accession>Q4UIX9</accession>
<protein>
    <submittedName>
        <fullName evidence="3">Ubiquitin-fusion degradation pathway component, UFD1 homologue, putative</fullName>
    </submittedName>
</protein>